<feature type="compositionally biased region" description="Acidic residues" evidence="5">
    <location>
        <begin position="62"/>
        <end position="71"/>
    </location>
</feature>
<feature type="non-terminal residue" evidence="7">
    <location>
        <position position="1"/>
    </location>
</feature>
<dbReference type="EMBL" id="MU793289">
    <property type="protein sequence ID" value="KAJ3787573.1"/>
    <property type="molecule type" value="Genomic_DNA"/>
</dbReference>
<protein>
    <recommendedName>
        <fullName evidence="6">Zinc-finger domain-containing protein</fullName>
    </recommendedName>
</protein>
<feature type="compositionally biased region" description="Basic and acidic residues" evidence="5">
    <location>
        <begin position="307"/>
        <end position="316"/>
    </location>
</feature>
<feature type="compositionally biased region" description="Polar residues" evidence="5">
    <location>
        <begin position="47"/>
        <end position="56"/>
    </location>
</feature>
<dbReference type="InterPro" id="IPR018866">
    <property type="entry name" value="Znf-4CXXC_R1"/>
</dbReference>
<evidence type="ECO:0000256" key="5">
    <source>
        <dbReference type="SAM" id="MobiDB-lite"/>
    </source>
</evidence>
<feature type="region of interest" description="Disordered" evidence="5">
    <location>
        <begin position="1"/>
        <end position="174"/>
    </location>
</feature>
<gene>
    <name evidence="7" type="ORF">GGU10DRAFT_348383</name>
</gene>
<evidence type="ECO:0000256" key="1">
    <source>
        <dbReference type="ARBA" id="ARBA00004123"/>
    </source>
</evidence>
<evidence type="ECO:0000259" key="6">
    <source>
        <dbReference type="Pfam" id="PF10497"/>
    </source>
</evidence>
<evidence type="ECO:0000256" key="4">
    <source>
        <dbReference type="ARBA" id="ARBA00023242"/>
    </source>
</evidence>
<sequence>MPDQSVGSLHSQGKHRLDVLPKAPKRHKPNPGTIVTSPVHERKFSALPSSQNSALNSRVEDIENSDSEDIALNDAPTHTQAALVPTATRIERRKTTSMTGHGGDVVELDSGSELQSDDEGSPKSRIPRLRPSRAHEEVDSSAALESDEHESASARPIRPKKAKGKEKKRQNGQTDWPKNCHVRYCVGCITNHYSDILSFDEARKDFVCFRCEGTCRCFTCCRKRETASIPPRPGAASQRSARKAASHNSNSPLTDLCKSVEMRTVTERRPRSGLKTNGKDKKLELDLELEDEDGTVIGPSKSKTVGKSRERREKAQGKKKVKPEAVTESETDTGVDADMKHEKKNAKLISSKRSDWPEGALEYYCHQCRRKSHRLFMGCATTGCKIKYCIKCVTSRYANVVTFDSNRKDFCFRCKDTCNCDLCCRKRGDTYISSKGPTSQITVAVSARTDSRQSSGKIPTKVPPSLTIDTQISEPVVYWGAIYNRAGEEIAAAYVTSVENDEIIFARPTSPNSGFHQRSVHM</sequence>
<proteinExistence type="predicted"/>
<name>A0AA38KG08_9AGAR</name>
<reference evidence="7" key="1">
    <citation type="submission" date="2022-08" db="EMBL/GenBank/DDBJ databases">
        <authorList>
            <consortium name="DOE Joint Genome Institute"/>
            <person name="Min B."/>
            <person name="Riley R."/>
            <person name="Sierra-Patev S."/>
            <person name="Naranjo-Ortiz M."/>
            <person name="Looney B."/>
            <person name="Konkel Z."/>
            <person name="Slot J.C."/>
            <person name="Sakamoto Y."/>
            <person name="Steenwyk J.L."/>
            <person name="Rokas A."/>
            <person name="Carro J."/>
            <person name="Camarero S."/>
            <person name="Ferreira P."/>
            <person name="Molpeceres G."/>
            <person name="Ruiz-Duenas F.J."/>
            <person name="Serrano A."/>
            <person name="Henrissat B."/>
            <person name="Drula E."/>
            <person name="Hughes K.W."/>
            <person name="Mata J.L."/>
            <person name="Ishikawa N.K."/>
            <person name="Vargas-Isla R."/>
            <person name="Ushijima S."/>
            <person name="Smith C.A."/>
            <person name="Ahrendt S."/>
            <person name="Andreopoulos W."/>
            <person name="He G."/>
            <person name="Labutti K."/>
            <person name="Lipzen A."/>
            <person name="Ng V."/>
            <person name="Sandor L."/>
            <person name="Barry K."/>
            <person name="Martinez A.T."/>
            <person name="Xiao Y."/>
            <person name="Gibbons J.G."/>
            <person name="Terashima K."/>
            <person name="Hibbett D.S."/>
            <person name="Grigoriev I.V."/>
        </authorList>
    </citation>
    <scope>NUCLEOTIDE SEQUENCE</scope>
    <source>
        <strain evidence="7">TFB10291</strain>
    </source>
</reference>
<feature type="compositionally biased region" description="Basic residues" evidence="5">
    <location>
        <begin position="157"/>
        <end position="170"/>
    </location>
</feature>
<feature type="compositionally biased region" description="Basic and acidic residues" evidence="5">
    <location>
        <begin position="258"/>
        <end position="270"/>
    </location>
</feature>
<organism evidence="7 8">
    <name type="scientific">Lentinula aff. detonsa</name>
    <dbReference type="NCBI Taxonomy" id="2804958"/>
    <lineage>
        <taxon>Eukaryota</taxon>
        <taxon>Fungi</taxon>
        <taxon>Dikarya</taxon>
        <taxon>Basidiomycota</taxon>
        <taxon>Agaricomycotina</taxon>
        <taxon>Agaricomycetes</taxon>
        <taxon>Agaricomycetidae</taxon>
        <taxon>Agaricales</taxon>
        <taxon>Marasmiineae</taxon>
        <taxon>Omphalotaceae</taxon>
        <taxon>Lentinula</taxon>
    </lineage>
</organism>
<evidence type="ECO:0000256" key="3">
    <source>
        <dbReference type="ARBA" id="ARBA00023163"/>
    </source>
</evidence>
<keyword evidence="3" id="KW-0804">Transcription</keyword>
<feature type="region of interest" description="Disordered" evidence="5">
    <location>
        <begin position="294"/>
        <end position="333"/>
    </location>
</feature>
<dbReference type="Pfam" id="PF10497">
    <property type="entry name" value="zf-4CXXC_R1"/>
    <property type="match status" value="2"/>
</dbReference>
<comment type="caution">
    <text evidence="7">The sequence shown here is derived from an EMBL/GenBank/DDBJ whole genome shotgun (WGS) entry which is preliminary data.</text>
</comment>
<dbReference type="Proteomes" id="UP001163798">
    <property type="component" value="Unassembled WGS sequence"/>
</dbReference>
<evidence type="ECO:0000313" key="7">
    <source>
        <dbReference type="EMBL" id="KAJ3787573.1"/>
    </source>
</evidence>
<comment type="subcellular location">
    <subcellularLocation>
        <location evidence="1">Nucleus</location>
    </subcellularLocation>
</comment>
<evidence type="ECO:0000256" key="2">
    <source>
        <dbReference type="ARBA" id="ARBA00023015"/>
    </source>
</evidence>
<dbReference type="GO" id="GO:0005634">
    <property type="term" value="C:nucleus"/>
    <property type="evidence" value="ECO:0007669"/>
    <property type="project" value="UniProtKB-SubCell"/>
</dbReference>
<evidence type="ECO:0000313" key="8">
    <source>
        <dbReference type="Proteomes" id="UP001163798"/>
    </source>
</evidence>
<feature type="compositionally biased region" description="Polar residues" evidence="5">
    <location>
        <begin position="1"/>
        <end position="11"/>
    </location>
</feature>
<keyword evidence="8" id="KW-1185">Reference proteome</keyword>
<dbReference type="AlphaFoldDB" id="A0AA38KG08"/>
<feature type="region of interest" description="Disordered" evidence="5">
    <location>
        <begin position="228"/>
        <end position="280"/>
    </location>
</feature>
<keyword evidence="2" id="KW-0805">Transcription regulation</keyword>
<accession>A0AA38KG08</accession>
<feature type="domain" description="Zinc-finger" evidence="6">
    <location>
        <begin position="364"/>
        <end position="430"/>
    </location>
</feature>
<keyword evidence="4" id="KW-0539">Nucleus</keyword>
<feature type="domain" description="Zinc-finger" evidence="6">
    <location>
        <begin position="170"/>
        <end position="227"/>
    </location>
</feature>